<comment type="function">
    <text evidence="7">Required for disulfide bond formation in some periplasmic proteins. Acts by transferring its disulfide bond to other proteins and is reduced in the process.</text>
</comment>
<comment type="subcellular location">
    <subcellularLocation>
        <location evidence="1 7">Periplasm</location>
    </subcellularLocation>
</comment>
<evidence type="ECO:0000313" key="11">
    <source>
        <dbReference type="Proteomes" id="UP001253545"/>
    </source>
</evidence>
<accession>A0ABU2ZVC4</accession>
<dbReference type="GO" id="GO:0003756">
    <property type="term" value="F:protein disulfide isomerase activity"/>
    <property type="evidence" value="ECO:0007669"/>
    <property type="project" value="UniProtKB-EC"/>
</dbReference>
<dbReference type="InterPro" id="IPR018950">
    <property type="entry name" value="DiS-bond_isomerase_DsbC/G_N"/>
</dbReference>
<dbReference type="CDD" id="cd03020">
    <property type="entry name" value="DsbA_DsbC_DsbG"/>
    <property type="match status" value="1"/>
</dbReference>
<organism evidence="10 11">
    <name type="scientific">Glaciecola petra</name>
    <dbReference type="NCBI Taxonomy" id="3075602"/>
    <lineage>
        <taxon>Bacteria</taxon>
        <taxon>Pseudomonadati</taxon>
        <taxon>Pseudomonadota</taxon>
        <taxon>Gammaproteobacteria</taxon>
        <taxon>Alteromonadales</taxon>
        <taxon>Alteromonadaceae</taxon>
        <taxon>Glaciecola</taxon>
    </lineage>
</organism>
<dbReference type="PANTHER" id="PTHR35272:SF3">
    <property type="entry name" value="THIOL:DISULFIDE INTERCHANGE PROTEIN DSBC"/>
    <property type="match status" value="1"/>
</dbReference>
<dbReference type="InterPro" id="IPR033954">
    <property type="entry name" value="DiS-bond_Isoase_DsbC/G"/>
</dbReference>
<dbReference type="SUPFAM" id="SSF54423">
    <property type="entry name" value="DsbC/DsbG N-terminal domain-like"/>
    <property type="match status" value="1"/>
</dbReference>
<protein>
    <recommendedName>
        <fullName evidence="7">Thiol:disulfide interchange protein</fullName>
    </recommendedName>
</protein>
<evidence type="ECO:0000256" key="7">
    <source>
        <dbReference type="RuleBase" id="RU364038"/>
    </source>
</evidence>
<dbReference type="Gene3D" id="3.10.450.70">
    <property type="entry name" value="Disulphide bond isomerase, DsbC/G, N-terminal"/>
    <property type="match status" value="1"/>
</dbReference>
<comment type="caution">
    <text evidence="10">The sequence shown here is derived from an EMBL/GenBank/DDBJ whole genome shotgun (WGS) entry which is preliminary data.</text>
</comment>
<keyword evidence="11" id="KW-1185">Reference proteome</keyword>
<keyword evidence="6 7" id="KW-0676">Redox-active center</keyword>
<dbReference type="RefSeq" id="WP_311370121.1">
    <property type="nucleotide sequence ID" value="NZ_JAVRHX010000008.1"/>
</dbReference>
<dbReference type="InterPro" id="IPR051470">
    <property type="entry name" value="Thiol:disulfide_interchange"/>
</dbReference>
<evidence type="ECO:0000256" key="5">
    <source>
        <dbReference type="ARBA" id="ARBA00023157"/>
    </source>
</evidence>
<dbReference type="Pfam" id="PF10411">
    <property type="entry name" value="DsbC_N"/>
    <property type="match status" value="1"/>
</dbReference>
<evidence type="ECO:0000313" key="10">
    <source>
        <dbReference type="EMBL" id="MDT0596598.1"/>
    </source>
</evidence>
<evidence type="ECO:0000256" key="1">
    <source>
        <dbReference type="ARBA" id="ARBA00004418"/>
    </source>
</evidence>
<keyword evidence="10" id="KW-0413">Isomerase</keyword>
<dbReference type="PANTHER" id="PTHR35272">
    <property type="entry name" value="THIOL:DISULFIDE INTERCHANGE PROTEIN DSBC-RELATED"/>
    <property type="match status" value="1"/>
</dbReference>
<proteinExistence type="inferred from homology"/>
<evidence type="ECO:0000256" key="6">
    <source>
        <dbReference type="ARBA" id="ARBA00023284"/>
    </source>
</evidence>
<feature type="domain" description="Thioredoxin-like fold" evidence="9">
    <location>
        <begin position="116"/>
        <end position="235"/>
    </location>
</feature>
<dbReference type="InterPro" id="IPR036249">
    <property type="entry name" value="Thioredoxin-like_sf"/>
</dbReference>
<feature type="signal peptide" evidence="7">
    <location>
        <begin position="1"/>
        <end position="26"/>
    </location>
</feature>
<gene>
    <name evidence="10" type="primary">dsbC</name>
    <name evidence="10" type="ORF">RM552_17205</name>
</gene>
<keyword evidence="3 7" id="KW-0732">Signal</keyword>
<dbReference type="Pfam" id="PF13098">
    <property type="entry name" value="Thioredoxin_2"/>
    <property type="match status" value="1"/>
</dbReference>
<evidence type="ECO:0000256" key="2">
    <source>
        <dbReference type="ARBA" id="ARBA00009813"/>
    </source>
</evidence>
<evidence type="ECO:0000256" key="3">
    <source>
        <dbReference type="ARBA" id="ARBA00022729"/>
    </source>
</evidence>
<name>A0ABU2ZVC4_9ALTE</name>
<dbReference type="EMBL" id="JAVRHX010000008">
    <property type="protein sequence ID" value="MDT0596598.1"/>
    <property type="molecule type" value="Genomic_DNA"/>
</dbReference>
<evidence type="ECO:0000256" key="4">
    <source>
        <dbReference type="ARBA" id="ARBA00022764"/>
    </source>
</evidence>
<comment type="similarity">
    <text evidence="2 7">Belongs to the thioredoxin family. DsbC subfamily.</text>
</comment>
<dbReference type="NCBIfam" id="NF008129">
    <property type="entry name" value="PRK10877.1"/>
    <property type="match status" value="1"/>
</dbReference>
<keyword evidence="4 7" id="KW-0574">Periplasm</keyword>
<feature type="chain" id="PRO_5044958771" description="Thiol:disulfide interchange protein" evidence="7">
    <location>
        <begin position="27"/>
        <end position="242"/>
    </location>
</feature>
<dbReference type="InterPro" id="IPR012336">
    <property type="entry name" value="Thioredoxin-like_fold"/>
</dbReference>
<dbReference type="Gene3D" id="3.40.30.10">
    <property type="entry name" value="Glutaredoxin"/>
    <property type="match status" value="1"/>
</dbReference>
<reference evidence="10 11" key="1">
    <citation type="submission" date="2023-09" db="EMBL/GenBank/DDBJ databases">
        <authorList>
            <person name="Rey-Velasco X."/>
        </authorList>
    </citation>
    <scope>NUCLEOTIDE SEQUENCE [LARGE SCALE GENOMIC DNA]</scope>
    <source>
        <strain evidence="10 11">P117</strain>
    </source>
</reference>
<keyword evidence="5" id="KW-1015">Disulfide bond</keyword>
<dbReference type="SUPFAM" id="SSF52833">
    <property type="entry name" value="Thioredoxin-like"/>
    <property type="match status" value="1"/>
</dbReference>
<feature type="domain" description="Disulphide bond isomerase DsbC/G N-terminal" evidence="8">
    <location>
        <begin position="26"/>
        <end position="85"/>
    </location>
</feature>
<sequence length="242" mass="26667">MKVKAVLTRLFFALFVALTVSTSALAQDADEALMASLSKKLDLDITAIADSPVPGLKQIFTDRGLFYISDDGNYFMQARIYNVAGSIVDETENALKDLRIKGIERFAESAIEFKADKEEYVINVFTDATCGYCRKLHNEMDQLNDFGITVRYLAWPRAGINSQVYRDTVSIWCSEDPHQAITDAKAGKSVDDASCENEVAEQFKFGQRIGVSGTPNIVLPNGSVIAGYQPASVLRNTIKDSI</sequence>
<evidence type="ECO:0000259" key="9">
    <source>
        <dbReference type="Pfam" id="PF13098"/>
    </source>
</evidence>
<dbReference type="InterPro" id="IPR009094">
    <property type="entry name" value="DiS-bond_isomerase_DsbC/G_N_sf"/>
</dbReference>
<evidence type="ECO:0000259" key="8">
    <source>
        <dbReference type="Pfam" id="PF10411"/>
    </source>
</evidence>
<dbReference type="Proteomes" id="UP001253545">
    <property type="component" value="Unassembled WGS sequence"/>
</dbReference>